<dbReference type="GO" id="GO:0006325">
    <property type="term" value="P:chromatin organization"/>
    <property type="evidence" value="ECO:0007669"/>
    <property type="project" value="TreeGrafter"/>
</dbReference>
<feature type="region of interest" description="Disordered" evidence="1">
    <location>
        <begin position="712"/>
        <end position="742"/>
    </location>
</feature>
<feature type="region of interest" description="Disordered" evidence="1">
    <location>
        <begin position="365"/>
        <end position="542"/>
    </location>
</feature>
<dbReference type="InterPro" id="IPR048337">
    <property type="entry name" value="FAM50A/XAP5_C"/>
</dbReference>
<dbReference type="Proteomes" id="UP000604046">
    <property type="component" value="Unassembled WGS sequence"/>
</dbReference>
<feature type="compositionally biased region" description="Basic and acidic residues" evidence="1">
    <location>
        <begin position="1186"/>
        <end position="1210"/>
    </location>
</feature>
<feature type="signal peptide" evidence="2">
    <location>
        <begin position="1"/>
        <end position="20"/>
    </location>
</feature>
<accession>A0A812SRJ4</accession>
<dbReference type="GO" id="GO:0003676">
    <property type="term" value="F:nucleic acid binding"/>
    <property type="evidence" value="ECO:0007669"/>
    <property type="project" value="InterPro"/>
</dbReference>
<dbReference type="OrthoDB" id="1562195at2759"/>
<protein>
    <submittedName>
        <fullName evidence="5">Fam50a-b protein</fullName>
    </submittedName>
</protein>
<feature type="compositionally biased region" description="Basic and acidic residues" evidence="1">
    <location>
        <begin position="225"/>
        <end position="234"/>
    </location>
</feature>
<sequence>MARLLRVNLALGAIIGQQAAQLASLGSGASATSTPAPATPRAALPKPPVTTKPALDMPMVADPKQPAPSRPKQKTMPRPKAPKAGPLFKHMPKSEVKVKAMPKVPKRELTRPSGDESSEDEPKAPATSSKGFALLPKEKWSSMRFSERIEHKKEMRKALPRGSIGDAALKAQGTDCDTCSERRTRGRSAVRRFAEEAVGRAKRRLEERRKEKNEKKEKKDKKAKKGNEEAETRSRAPGGSPGGTPKVTSSKRTLAPRKDLRRPSEPQGPPPKPAAKSTPKAEGPRRSSGFTAGSLAMLKSSLAETLRQNIASEEDPEEQRKMEEQRRALQRDRPRQSIVITRENIDDQSFHDSRYFADRAAGVPHHQAWKNEKGRRRALLNRREGLKERVADRIEKDQEWHRRYDSKGSSHKIDKTDRFEGETVTVDERVRDKDADEPAVEAAPLSKRARANLRQEPDDEEVLLATNPERKAKEPRKRPPGYYQRKNLSRRKRKREMRNKGNPEDDDEEEDENEPPPDRDDGPKGPKWPRGPPDAGAVPVNSFGTLADSAGVVEDVDGWKRIRLNLDTGAAATAIPTELAEVLKGMGYDLGPTSGTTYKTASAEVMQDEGGLCIQGTDSRGNPKGVAGRVTNVHRPLASGSKVAMGHHLALSRRGGCLIPLGSEAAKEYEKFMAGLVRRHGAQLTPVHVENGIYMMDFWVRPRQTNAPELNATGEAEEKEESAFAGAAGGDEAAGDGEAGEEARMAIVKRSPADPSQEEIDQHRATGHSVHRSWCIHCCRARVTAPRHATGEPADADEGRLPYVSLDYFYLNSGQEKSESEGVLPCLVVKCRKTGRYWSSVVPAKGTDLFAVEWLKRCLFETGFKELCLKSDNENGILALKRRVKEEMNLKIHLVEVPVEDHQSNGYIEVAVREMKRQIRAILSDLQERLGFEIEPTHPCMHWLPRHAAYLISRFRIGADGRTPYERTKGQYGHGVDNDVFIMTARGVVKGASVTRHPPADQYKYENWSELRGVPWRLQAREPGQLRVELPAVVAQPRRLPQEEVIPRNLYVLKSDLERHGFTPLCPGCDAQMCDLPHRSRNHECRLRIQSELQKTEEGRARIEAVRDRLNAGRRPKPGGGAPEAVVAASAPVLVGAPEPDAEMAAGEAAGEPLERNVAKDLREREEARGGSSEKKRRQERKGNKRVPDEDLEELHQRMQAESARGKPEDDSGAVVEMGPLPSAGSRDPQPERQPVEPSAGSAGGNGDGEIELGQLTECLCAVLRDARAKGTISEIFSPPRVAAQAHVVGMSKDSHVRELFVLLDEQEPKFLGGSPPCGPFSVLQNLVDADAKVPVEVRRKRLAEGKKHLRTAVQAYWKQMEAGRYFLHEHPKGARSWEEPEVKELRADPRVYEVTGPMCRWGMESEDAQGKGLVKKETRWLTNSRCVANVLQGACSNTEGKVWHCHVRLINGRARAAQKYPPKLVKGILMAFRQQLVEDGEFSEALNAMEAGPVPDSPPVIDEEEEIYNQFPDVGHQIQGPVIDSNTGAELDLDKVAAARREELEWVWKQNLYEKVPEEQARAAGKVPITMKWVDRNKGDNERPNYRSRIVCREVKRAKNAEFIPEHASFSAMPPLEAIKLLLSLMVTLKTSKKGRKPLKLRLLDISRAHFYGKAQRDIYVTLPEGDQEPGMVGKLLRSMYGTRDAAAIWQADYTAALLEAGFVRCPAWPAIFYNSATETRLLVHGDDFLILADDDGQAHVEKVLRKKYDLRVDGSIGPGEKKQEFCVLNRLVRFDERSGVISYEPDPRHAEIILKDLHMETCKPVKSPNEKMKAEDLEKRLQLPTVEPERVSQYRSLVMRAAFLAQDRPDLSESVKCLARRMQGPTEADFADLKRLARYLKGAMRLVQRFAPQRFSSIVTIHADSDFAGCLQTRKSTAGLVCYYGRHEVRHSSNLQSTVSLSSGEAEYYALVKGVASGMATQELLRGWGIETKLQVHTDSAAALGTCSRLGLGKSRHVQTRYLWIQEKLANGQFELFKIDTKINTADLLTKSLSTESAEQHLRRMSFELVSGSQFLQKAKAELEKSDFPELRTVGSDTLMYVKEDLIIPHNVTFYELIKEKARGKSGPLFHFDVHEDIRMANDSRIEKDESHAGKIVDRKWYERNKHVFPASRWEMYSRDKTYDQYTVHGNTDHSTQLNSTGGVFKQETRRFTAGKAAYRKQCFAEHPMLPGTEHEELTVNDHGQCPPMQLPCLAQVLLALQLAQGQKYDCFYGDYPEHLCCDARQFGSQGFTKCWGGPYTFETCCGPPPTCTEEVVSRVWGYLDPQATTSYRDFWKSDAFYEISRVRDGSTDCKVAFITSRILAFSKLEWDEQWQVLHFPRRARRHYNWQLPAVIDALWALMDLPVWDRVSRAPWSAFIWSRLSGHMKKFKYFLIPVWQMVVTIGWYAAAERTAASQ</sequence>
<feature type="compositionally biased region" description="Basic residues" evidence="1">
    <location>
        <begin position="1175"/>
        <end position="1185"/>
    </location>
</feature>
<feature type="compositionally biased region" description="Basic residues" evidence="1">
    <location>
        <begin position="71"/>
        <end position="81"/>
    </location>
</feature>
<reference evidence="5" key="1">
    <citation type="submission" date="2021-02" db="EMBL/GenBank/DDBJ databases">
        <authorList>
            <person name="Dougan E. K."/>
            <person name="Rhodes N."/>
            <person name="Thang M."/>
            <person name="Chan C."/>
        </authorList>
    </citation>
    <scope>NUCLEOTIDE SEQUENCE</scope>
</reference>
<dbReference type="CDD" id="cd09272">
    <property type="entry name" value="RNase_HI_RT_Ty1"/>
    <property type="match status" value="1"/>
</dbReference>
<comment type="caution">
    <text evidence="5">The sequence shown here is derived from an EMBL/GenBank/DDBJ whole genome shotgun (WGS) entry which is preliminary data.</text>
</comment>
<evidence type="ECO:0000313" key="6">
    <source>
        <dbReference type="Proteomes" id="UP000604046"/>
    </source>
</evidence>
<organism evidence="5 6">
    <name type="scientific">Symbiodinium natans</name>
    <dbReference type="NCBI Taxonomy" id="878477"/>
    <lineage>
        <taxon>Eukaryota</taxon>
        <taxon>Sar</taxon>
        <taxon>Alveolata</taxon>
        <taxon>Dinophyceae</taxon>
        <taxon>Suessiales</taxon>
        <taxon>Symbiodiniaceae</taxon>
        <taxon>Symbiodinium</taxon>
    </lineage>
</organism>
<dbReference type="PANTHER" id="PTHR12722">
    <property type="entry name" value="XAP-5 PROTEIN-RELATED"/>
    <property type="match status" value="1"/>
</dbReference>
<feature type="compositionally biased region" description="Basic and acidic residues" evidence="1">
    <location>
        <begin position="318"/>
        <end position="335"/>
    </location>
</feature>
<feature type="compositionally biased region" description="Basic and acidic residues" evidence="1">
    <location>
        <begin position="381"/>
        <end position="436"/>
    </location>
</feature>
<keyword evidence="2" id="KW-0732">Signal</keyword>
<dbReference type="GO" id="GO:0005634">
    <property type="term" value="C:nucleus"/>
    <property type="evidence" value="ECO:0007669"/>
    <property type="project" value="InterPro"/>
</dbReference>
<feature type="compositionally biased region" description="Basic residues" evidence="1">
    <location>
        <begin position="487"/>
        <end position="497"/>
    </location>
</feature>
<evidence type="ECO:0000259" key="4">
    <source>
        <dbReference type="Pfam" id="PF07727"/>
    </source>
</evidence>
<feature type="compositionally biased region" description="Acidic residues" evidence="1">
    <location>
        <begin position="504"/>
        <end position="515"/>
    </location>
</feature>
<dbReference type="InterPro" id="IPR013103">
    <property type="entry name" value="RVT_2"/>
</dbReference>
<feature type="domain" description="Reverse transcriptase Ty1/copia-type" evidence="4">
    <location>
        <begin position="1566"/>
        <end position="1754"/>
    </location>
</feature>
<feature type="chain" id="PRO_5032631008" evidence="2">
    <location>
        <begin position="21"/>
        <end position="2440"/>
    </location>
</feature>
<feature type="domain" description="FAM50A/XAP5 C-terminal" evidence="3">
    <location>
        <begin position="2056"/>
        <end position="2169"/>
    </location>
</feature>
<evidence type="ECO:0000259" key="3">
    <source>
        <dbReference type="Pfam" id="PF04921"/>
    </source>
</evidence>
<dbReference type="InterPro" id="IPR007005">
    <property type="entry name" value="XAP5"/>
</dbReference>
<dbReference type="Gene3D" id="3.30.420.10">
    <property type="entry name" value="Ribonuclease H-like superfamily/Ribonuclease H"/>
    <property type="match status" value="1"/>
</dbReference>
<name>A0A812SRJ4_9DINO</name>
<feature type="region of interest" description="Disordered" evidence="1">
    <location>
        <begin position="151"/>
        <end position="350"/>
    </location>
</feature>
<feature type="compositionally biased region" description="Low complexity" evidence="1">
    <location>
        <begin position="27"/>
        <end position="44"/>
    </location>
</feature>
<dbReference type="Pfam" id="PF04921">
    <property type="entry name" value="XAP5"/>
    <property type="match status" value="1"/>
</dbReference>
<evidence type="ECO:0000256" key="2">
    <source>
        <dbReference type="SAM" id="SignalP"/>
    </source>
</evidence>
<feature type="region of interest" description="Disordered" evidence="1">
    <location>
        <begin position="1142"/>
        <end position="1250"/>
    </location>
</feature>
<feature type="compositionally biased region" description="Basic and acidic residues" evidence="1">
    <location>
        <begin position="192"/>
        <end position="217"/>
    </location>
</feature>
<keyword evidence="6" id="KW-1185">Reference proteome</keyword>
<dbReference type="Pfam" id="PF07727">
    <property type="entry name" value="RVT_2"/>
    <property type="match status" value="1"/>
</dbReference>
<gene>
    <name evidence="5" type="primary">fam50a-b</name>
    <name evidence="5" type="ORF">SNAT2548_LOCUS27960</name>
</gene>
<feature type="region of interest" description="Disordered" evidence="1">
    <location>
        <begin position="27"/>
        <end position="137"/>
    </location>
</feature>
<feature type="compositionally biased region" description="Low complexity" evidence="1">
    <location>
        <begin position="1142"/>
        <end position="1152"/>
    </location>
</feature>
<feature type="compositionally biased region" description="Basic and acidic residues" evidence="1">
    <location>
        <begin position="105"/>
        <end position="114"/>
    </location>
</feature>
<proteinExistence type="predicted"/>
<feature type="compositionally biased region" description="Basic and acidic residues" evidence="1">
    <location>
        <begin position="1153"/>
        <end position="1174"/>
    </location>
</feature>
<dbReference type="InterPro" id="IPR036397">
    <property type="entry name" value="RNaseH_sf"/>
</dbReference>
<dbReference type="EMBL" id="CAJNDS010002497">
    <property type="protein sequence ID" value="CAE7499212.1"/>
    <property type="molecule type" value="Genomic_DNA"/>
</dbReference>
<dbReference type="PANTHER" id="PTHR12722:SF0">
    <property type="entry name" value="PROTEIN FAM50A"/>
    <property type="match status" value="1"/>
</dbReference>
<evidence type="ECO:0000256" key="1">
    <source>
        <dbReference type="SAM" id="MobiDB-lite"/>
    </source>
</evidence>
<feature type="compositionally biased region" description="Polar residues" evidence="1">
    <location>
        <begin position="302"/>
        <end position="311"/>
    </location>
</feature>
<evidence type="ECO:0000313" key="5">
    <source>
        <dbReference type="EMBL" id="CAE7499212.1"/>
    </source>
</evidence>